<proteinExistence type="predicted"/>
<protein>
    <submittedName>
        <fullName evidence="2">Uncharacterized protein</fullName>
    </submittedName>
</protein>
<dbReference type="Proteomes" id="UP000186058">
    <property type="component" value="Unassembled WGS sequence"/>
</dbReference>
<accession>A0ABX3EPW5</accession>
<comment type="caution">
    <text evidence="2">The sequence shown here is derived from an EMBL/GenBank/DDBJ whole genome shotgun (WGS) entry which is preliminary data.</text>
</comment>
<name>A0ABX3EPW5_9BACL</name>
<evidence type="ECO:0000313" key="2">
    <source>
        <dbReference type="EMBL" id="OKP85799.1"/>
    </source>
</evidence>
<keyword evidence="3" id="KW-1185">Reference proteome</keyword>
<evidence type="ECO:0000313" key="3">
    <source>
        <dbReference type="Proteomes" id="UP000186058"/>
    </source>
</evidence>
<dbReference type="EMBL" id="LVWI01000043">
    <property type="protein sequence ID" value="OKP85799.1"/>
    <property type="molecule type" value="Genomic_DNA"/>
</dbReference>
<evidence type="ECO:0000256" key="1">
    <source>
        <dbReference type="SAM" id="MobiDB-lite"/>
    </source>
</evidence>
<reference evidence="2 3" key="1">
    <citation type="submission" date="2016-03" db="EMBL/GenBank/DDBJ databases">
        <authorList>
            <person name="Sant'Anna F.H."/>
            <person name="Ambrosini A."/>
            <person name="Souza R."/>
            <person name="Bach E."/>
            <person name="Fernandes G."/>
            <person name="Balsanelli E."/>
            <person name="Baura V.A."/>
            <person name="Souza E.M."/>
            <person name="Passaglia L."/>
        </authorList>
    </citation>
    <scope>NUCLEOTIDE SEQUENCE [LARGE SCALE GENOMIC DNA]</scope>
    <source>
        <strain evidence="2 3">P26E</strain>
    </source>
</reference>
<feature type="region of interest" description="Disordered" evidence="1">
    <location>
        <begin position="1"/>
        <end position="43"/>
    </location>
</feature>
<organism evidence="2 3">
    <name type="scientific">Paenibacillus helianthi</name>
    <dbReference type="NCBI Taxonomy" id="1349432"/>
    <lineage>
        <taxon>Bacteria</taxon>
        <taxon>Bacillati</taxon>
        <taxon>Bacillota</taxon>
        <taxon>Bacilli</taxon>
        <taxon>Bacillales</taxon>
        <taxon>Paenibacillaceae</taxon>
        <taxon>Paenibacillus</taxon>
    </lineage>
</organism>
<sequence length="70" mass="7923">MRPPLFTDFNRGRQSPIRKSVNNSGRKSKHSPQLRPSPETSVKEDELPAARVINYMPQAQSSRPGAMILY</sequence>
<gene>
    <name evidence="2" type="ORF">A3844_15715</name>
</gene>